<dbReference type="Gene3D" id="3.40.50.10310">
    <property type="entry name" value="Creatininase"/>
    <property type="match status" value="1"/>
</dbReference>
<reference evidence="2" key="1">
    <citation type="submission" date="2020-03" db="EMBL/GenBank/DDBJ databases">
        <title>Genome of Pelagibius litoralis DSM 21314T.</title>
        <authorList>
            <person name="Wang G."/>
        </authorList>
    </citation>
    <scope>NUCLEOTIDE SEQUENCE</scope>
    <source>
        <strain evidence="2">DSM 21314</strain>
    </source>
</reference>
<dbReference type="InterPro" id="IPR003785">
    <property type="entry name" value="Creatininase/forma_Hydrolase"/>
</dbReference>
<dbReference type="InterPro" id="IPR024087">
    <property type="entry name" value="Creatininase-like_sf"/>
</dbReference>
<name>A0A967F0W0_9PROT</name>
<dbReference type="AlphaFoldDB" id="A0A967F0W0"/>
<dbReference type="Pfam" id="PF02633">
    <property type="entry name" value="Creatininase"/>
    <property type="match status" value="1"/>
</dbReference>
<sequence>MITRPCFEAARRASDSLKALDASAVAHGVSYDHGRRPGVFTVSVNTLTSLRAEPTESTVNSGSRRIAIINSHYGNTPLVRPVTRKINPRRDVPATADRLT</sequence>
<accession>A0A967F0W0</accession>
<comment type="similarity">
    <text evidence="1">Belongs to the creatininase superfamily.</text>
</comment>
<gene>
    <name evidence="2" type="ORF">HBA54_20425</name>
</gene>
<dbReference type="EMBL" id="JAAQPH010000017">
    <property type="protein sequence ID" value="NIA70969.1"/>
    <property type="molecule type" value="Genomic_DNA"/>
</dbReference>
<evidence type="ECO:0000256" key="1">
    <source>
        <dbReference type="ARBA" id="ARBA00024029"/>
    </source>
</evidence>
<evidence type="ECO:0000313" key="2">
    <source>
        <dbReference type="EMBL" id="NIA70969.1"/>
    </source>
</evidence>
<protein>
    <submittedName>
        <fullName evidence="2">Creatininase family protein</fullName>
    </submittedName>
</protein>
<dbReference type="RefSeq" id="WP_167228179.1">
    <property type="nucleotide sequence ID" value="NZ_JAAQPH010000017.1"/>
</dbReference>
<dbReference type="SUPFAM" id="SSF102215">
    <property type="entry name" value="Creatininase"/>
    <property type="match status" value="1"/>
</dbReference>
<proteinExistence type="inferred from homology"/>
<comment type="caution">
    <text evidence="2">The sequence shown here is derived from an EMBL/GenBank/DDBJ whole genome shotgun (WGS) entry which is preliminary data.</text>
</comment>
<dbReference type="Proteomes" id="UP000761264">
    <property type="component" value="Unassembled WGS sequence"/>
</dbReference>
<keyword evidence="3" id="KW-1185">Reference proteome</keyword>
<organism evidence="2 3">
    <name type="scientific">Pelagibius litoralis</name>
    <dbReference type="NCBI Taxonomy" id="374515"/>
    <lineage>
        <taxon>Bacteria</taxon>
        <taxon>Pseudomonadati</taxon>
        <taxon>Pseudomonadota</taxon>
        <taxon>Alphaproteobacteria</taxon>
        <taxon>Rhodospirillales</taxon>
        <taxon>Rhodovibrionaceae</taxon>
        <taxon>Pelagibius</taxon>
    </lineage>
</organism>
<evidence type="ECO:0000313" key="3">
    <source>
        <dbReference type="Proteomes" id="UP000761264"/>
    </source>
</evidence>